<evidence type="ECO:0000256" key="1">
    <source>
        <dbReference type="ARBA" id="ARBA00001936"/>
    </source>
</evidence>
<gene>
    <name evidence="15" type="ORF">UFOPK2593_00124</name>
    <name evidence="16" type="ORF">UFOPK2894_00706</name>
    <name evidence="17" type="ORF">UFOPK3492_00059</name>
    <name evidence="18" type="ORF">UFOPK4234_00018</name>
    <name evidence="19" type="ORF">UFOPK4295_00037</name>
</gene>
<evidence type="ECO:0000313" key="15">
    <source>
        <dbReference type="EMBL" id="CAB4692159.1"/>
    </source>
</evidence>
<keyword evidence="7 14" id="KW-0812">Transmembrane</keyword>
<organism evidence="19">
    <name type="scientific">freshwater metagenome</name>
    <dbReference type="NCBI Taxonomy" id="449393"/>
    <lineage>
        <taxon>unclassified sequences</taxon>
        <taxon>metagenomes</taxon>
        <taxon>ecological metagenomes</taxon>
    </lineage>
</organism>
<evidence type="ECO:0000256" key="7">
    <source>
        <dbReference type="ARBA" id="ARBA00022692"/>
    </source>
</evidence>
<evidence type="ECO:0000256" key="8">
    <source>
        <dbReference type="ARBA" id="ARBA00022989"/>
    </source>
</evidence>
<evidence type="ECO:0000256" key="14">
    <source>
        <dbReference type="SAM" id="Phobius"/>
    </source>
</evidence>
<dbReference type="Gene3D" id="1.20.120.1760">
    <property type="match status" value="1"/>
</dbReference>
<keyword evidence="6" id="KW-0808">Transferase</keyword>
<comment type="cofactor">
    <cofactor evidence="1">
        <name>Mn(2+)</name>
        <dbReference type="ChEBI" id="CHEBI:29035"/>
    </cofactor>
</comment>
<evidence type="ECO:0000256" key="11">
    <source>
        <dbReference type="ARBA" id="ARBA00023209"/>
    </source>
</evidence>
<dbReference type="InterPro" id="IPR000462">
    <property type="entry name" value="CDP-OH_P_trans"/>
</dbReference>
<evidence type="ECO:0000256" key="4">
    <source>
        <dbReference type="ARBA" id="ARBA00022516"/>
    </source>
</evidence>
<dbReference type="AlphaFoldDB" id="A0A6J7SRU0"/>
<evidence type="ECO:0000256" key="9">
    <source>
        <dbReference type="ARBA" id="ARBA00023098"/>
    </source>
</evidence>
<keyword evidence="4" id="KW-0444">Lipid biosynthesis</keyword>
<evidence type="ECO:0000256" key="12">
    <source>
        <dbReference type="ARBA" id="ARBA00023211"/>
    </source>
</evidence>
<evidence type="ECO:0000256" key="2">
    <source>
        <dbReference type="ARBA" id="ARBA00004429"/>
    </source>
</evidence>
<feature type="transmembrane region" description="Helical" evidence="14">
    <location>
        <begin position="215"/>
        <end position="233"/>
    </location>
</feature>
<dbReference type="EMBL" id="CAFBMD010000002">
    <property type="protein sequence ID" value="CAB4887712.1"/>
    <property type="molecule type" value="Genomic_DNA"/>
</dbReference>
<keyword evidence="12" id="KW-0464">Manganese</keyword>
<evidence type="ECO:0000313" key="19">
    <source>
        <dbReference type="EMBL" id="CAB5043877.1"/>
    </source>
</evidence>
<dbReference type="Pfam" id="PF01066">
    <property type="entry name" value="CDP-OH_P_transf"/>
    <property type="match status" value="1"/>
</dbReference>
<keyword evidence="3" id="KW-1003">Cell membrane</keyword>
<evidence type="ECO:0000256" key="6">
    <source>
        <dbReference type="ARBA" id="ARBA00022679"/>
    </source>
</evidence>
<name>A0A6J7SRU0_9ZZZZ</name>
<dbReference type="GO" id="GO:0005886">
    <property type="term" value="C:plasma membrane"/>
    <property type="evidence" value="ECO:0007669"/>
    <property type="project" value="UniProtKB-SubCell"/>
</dbReference>
<keyword evidence="8 14" id="KW-1133">Transmembrane helix</keyword>
<evidence type="ECO:0000313" key="16">
    <source>
        <dbReference type="EMBL" id="CAB4773253.1"/>
    </source>
</evidence>
<dbReference type="GO" id="GO:0008654">
    <property type="term" value="P:phospholipid biosynthetic process"/>
    <property type="evidence" value="ECO:0007669"/>
    <property type="project" value="UniProtKB-KW"/>
</dbReference>
<reference evidence="19" key="1">
    <citation type="submission" date="2020-05" db="EMBL/GenBank/DDBJ databases">
        <authorList>
            <person name="Chiriac C."/>
            <person name="Salcher M."/>
            <person name="Ghai R."/>
            <person name="Kavagutti S V."/>
        </authorList>
    </citation>
    <scope>NUCLEOTIDE SEQUENCE</scope>
</reference>
<evidence type="ECO:0000256" key="10">
    <source>
        <dbReference type="ARBA" id="ARBA00023136"/>
    </source>
</evidence>
<proteinExistence type="predicted"/>
<keyword evidence="11" id="KW-0594">Phospholipid biosynthesis</keyword>
<feature type="transmembrane region" description="Helical" evidence="14">
    <location>
        <begin position="76"/>
        <end position="97"/>
    </location>
</feature>
<dbReference type="PIRSF" id="PIRSF000851">
    <property type="entry name" value="PcS"/>
    <property type="match status" value="1"/>
</dbReference>
<evidence type="ECO:0000256" key="3">
    <source>
        <dbReference type="ARBA" id="ARBA00022475"/>
    </source>
</evidence>
<keyword evidence="13" id="KW-1208">Phospholipid metabolism</keyword>
<dbReference type="InterPro" id="IPR043130">
    <property type="entry name" value="CDP-OH_PTrfase_TM_dom"/>
</dbReference>
<protein>
    <submittedName>
        <fullName evidence="19">Unannotated protein</fullName>
    </submittedName>
</protein>
<evidence type="ECO:0000313" key="17">
    <source>
        <dbReference type="EMBL" id="CAB4887712.1"/>
    </source>
</evidence>
<dbReference type="InterPro" id="IPR026027">
    <property type="entry name" value="PcS"/>
</dbReference>
<keyword evidence="9" id="KW-0443">Lipid metabolism</keyword>
<evidence type="ECO:0000256" key="5">
    <source>
        <dbReference type="ARBA" id="ARBA00022519"/>
    </source>
</evidence>
<dbReference type="GO" id="GO:0016780">
    <property type="term" value="F:phosphotransferase activity, for other substituted phosphate groups"/>
    <property type="evidence" value="ECO:0007669"/>
    <property type="project" value="InterPro"/>
</dbReference>
<feature type="transmembrane region" description="Helical" evidence="14">
    <location>
        <begin position="12"/>
        <end position="31"/>
    </location>
</feature>
<feature type="transmembrane region" description="Helical" evidence="14">
    <location>
        <begin position="103"/>
        <end position="121"/>
    </location>
</feature>
<evidence type="ECO:0000256" key="13">
    <source>
        <dbReference type="ARBA" id="ARBA00023264"/>
    </source>
</evidence>
<dbReference type="EMBL" id="CAEZXW010000003">
    <property type="protein sequence ID" value="CAB4692159.1"/>
    <property type="molecule type" value="Genomic_DNA"/>
</dbReference>
<keyword evidence="10 14" id="KW-0472">Membrane</keyword>
<feature type="transmembrane region" description="Helical" evidence="14">
    <location>
        <begin position="185"/>
        <end position="203"/>
    </location>
</feature>
<comment type="subcellular location">
    <subcellularLocation>
        <location evidence="2">Cell inner membrane</location>
        <topology evidence="2">Multi-pass membrane protein</topology>
    </subcellularLocation>
</comment>
<dbReference type="EMBL" id="CAFBQF010000001">
    <property type="protein sequence ID" value="CAB5043877.1"/>
    <property type="molecule type" value="Genomic_DNA"/>
</dbReference>
<evidence type="ECO:0000313" key="18">
    <source>
        <dbReference type="EMBL" id="CAB5032893.1"/>
    </source>
</evidence>
<sequence>MPLSETHHLRRAGLAIHALTASGAAAGLLALQATIDGHIRAALVWLIVCQVLDGIDGPIARKLAVTDHAPQVDGHILDLVVDYVTCVVVPVAFMVRMDLLPSGWQMAVAALIVFTSALWFARTDLETEDAWFNGFPAAWNVVVPTFLILHIGPTWATIISIALCLLQLTRVKFPHLMRVKAMRSLTIPLMVLYLLALTVLSATFESADLLSGPRWAYWMLAITPLYLLFIVIWRTWFSRRKVFGVSILS</sequence>
<dbReference type="EMBL" id="CAFBQA010000001">
    <property type="protein sequence ID" value="CAB5032893.1"/>
    <property type="molecule type" value="Genomic_DNA"/>
</dbReference>
<dbReference type="EMBL" id="CAEZZQ010000034">
    <property type="protein sequence ID" value="CAB4773253.1"/>
    <property type="molecule type" value="Genomic_DNA"/>
</dbReference>
<accession>A0A6J7SRU0</accession>
<keyword evidence="5" id="KW-0997">Cell inner membrane</keyword>